<feature type="transmembrane region" description="Helical" evidence="6">
    <location>
        <begin position="12"/>
        <end position="29"/>
    </location>
</feature>
<dbReference type="CDD" id="cd17321">
    <property type="entry name" value="MFS_MMR_MDR_like"/>
    <property type="match status" value="1"/>
</dbReference>
<feature type="transmembrane region" description="Helical" evidence="6">
    <location>
        <begin position="258"/>
        <end position="278"/>
    </location>
</feature>
<dbReference type="PANTHER" id="PTHR42718:SF9">
    <property type="entry name" value="MAJOR FACILITATOR SUPERFAMILY MULTIDRUG TRANSPORTER MFSC"/>
    <property type="match status" value="1"/>
</dbReference>
<feature type="transmembrane region" description="Helical" evidence="6">
    <location>
        <begin position="108"/>
        <end position="126"/>
    </location>
</feature>
<comment type="subcellular location">
    <subcellularLocation>
        <location evidence="1">Cell membrane</location>
        <topology evidence="1">Multi-pass membrane protein</topology>
    </subcellularLocation>
</comment>
<evidence type="ECO:0000313" key="8">
    <source>
        <dbReference type="EMBL" id="SEJ29705.1"/>
    </source>
</evidence>
<sequence>MNNHSHLTKNDHHLIGTLCLLFIFGNINLTMFNLAVPAISASFMLTSSQASWVMVGYSILMAIGAGTYSKLADSFSFQRLYIVGLILFAAGSIVGFFATAYWQVIIGRLLQAAGASAISPLSYAIATQYFPPNVRGQVLGALSATIAFASGFGPVLGGIIEQYVGWHALFLVSALSIFIIPLILKYVPNIEHKRGAFDILGSILFSAGLTFILLGVTLKWLLMLIGIAFLIGFGRHIQTTVQPFIPVTFIKNLPYQRILWISFLTFIGNTGLTFVLPIMLKDTFYLPTSTIGLLILPGAISAALLGSIIGRWTDHYGSSPVLKISHCCIISGFILMGFSIHLPPWVDALWIIILMIGFNGILTASAKLVPSTLNLSELSSGMGIFTLFYLLGGSFGPAVIGRLIDLNIPFSSIYYILALLGVVSYLLIPQNKNQENPPQ</sequence>
<name>A0A1H6XYS4_9FIRM</name>
<dbReference type="EMBL" id="FNZK01000005">
    <property type="protein sequence ID" value="SEJ29705.1"/>
    <property type="molecule type" value="Genomic_DNA"/>
</dbReference>
<feature type="transmembrane region" description="Helical" evidence="6">
    <location>
        <begin position="381"/>
        <end position="400"/>
    </location>
</feature>
<gene>
    <name evidence="8" type="ORF">SAMN05660742_105182</name>
</gene>
<evidence type="ECO:0000256" key="1">
    <source>
        <dbReference type="ARBA" id="ARBA00004651"/>
    </source>
</evidence>
<dbReference type="Gene3D" id="1.20.1250.20">
    <property type="entry name" value="MFS general substrate transporter like domains"/>
    <property type="match status" value="1"/>
</dbReference>
<dbReference type="PRINTS" id="PR01036">
    <property type="entry name" value="TCRTETB"/>
</dbReference>
<evidence type="ECO:0000259" key="7">
    <source>
        <dbReference type="PROSITE" id="PS50850"/>
    </source>
</evidence>
<feature type="transmembrane region" description="Helical" evidence="6">
    <location>
        <begin position="49"/>
        <end position="68"/>
    </location>
</feature>
<feature type="transmembrane region" description="Helical" evidence="6">
    <location>
        <begin position="348"/>
        <end position="369"/>
    </location>
</feature>
<feature type="domain" description="Major facilitator superfamily (MFS) profile" evidence="7">
    <location>
        <begin position="14"/>
        <end position="436"/>
    </location>
</feature>
<evidence type="ECO:0000256" key="6">
    <source>
        <dbReference type="SAM" id="Phobius"/>
    </source>
</evidence>
<dbReference type="SUPFAM" id="SSF103473">
    <property type="entry name" value="MFS general substrate transporter"/>
    <property type="match status" value="1"/>
</dbReference>
<evidence type="ECO:0000256" key="4">
    <source>
        <dbReference type="ARBA" id="ARBA00022989"/>
    </source>
</evidence>
<feature type="transmembrane region" description="Helical" evidence="6">
    <location>
        <begin position="80"/>
        <end position="102"/>
    </location>
</feature>
<dbReference type="PROSITE" id="PS50850">
    <property type="entry name" value="MFS"/>
    <property type="match status" value="1"/>
</dbReference>
<keyword evidence="2" id="KW-0813">Transport</keyword>
<feature type="transmembrane region" description="Helical" evidence="6">
    <location>
        <begin position="220"/>
        <end position="237"/>
    </location>
</feature>
<feature type="transmembrane region" description="Helical" evidence="6">
    <location>
        <begin position="166"/>
        <end position="184"/>
    </location>
</feature>
<dbReference type="STRING" id="84035.SAMN05660742_105182"/>
<feature type="transmembrane region" description="Helical" evidence="6">
    <location>
        <begin position="284"/>
        <end position="309"/>
    </location>
</feature>
<dbReference type="Pfam" id="PF07690">
    <property type="entry name" value="MFS_1"/>
    <property type="match status" value="2"/>
</dbReference>
<keyword evidence="3 6" id="KW-0812">Transmembrane</keyword>
<dbReference type="AlphaFoldDB" id="A0A1H6XYS4"/>
<protein>
    <submittedName>
        <fullName evidence="8">MFS transporter, DHA2 family, metal-tetracycline-proton antiporter</fullName>
    </submittedName>
</protein>
<feature type="transmembrane region" description="Helical" evidence="6">
    <location>
        <begin position="412"/>
        <end position="428"/>
    </location>
</feature>
<evidence type="ECO:0000256" key="2">
    <source>
        <dbReference type="ARBA" id="ARBA00022448"/>
    </source>
</evidence>
<evidence type="ECO:0000256" key="3">
    <source>
        <dbReference type="ARBA" id="ARBA00022692"/>
    </source>
</evidence>
<dbReference type="GO" id="GO:0005886">
    <property type="term" value="C:plasma membrane"/>
    <property type="evidence" value="ECO:0007669"/>
    <property type="project" value="UniProtKB-SubCell"/>
</dbReference>
<dbReference type="InterPro" id="IPR036259">
    <property type="entry name" value="MFS_trans_sf"/>
</dbReference>
<evidence type="ECO:0000256" key="5">
    <source>
        <dbReference type="ARBA" id="ARBA00023136"/>
    </source>
</evidence>
<dbReference type="Proteomes" id="UP000199662">
    <property type="component" value="Unassembled WGS sequence"/>
</dbReference>
<feature type="transmembrane region" description="Helical" evidence="6">
    <location>
        <begin position="196"/>
        <end position="214"/>
    </location>
</feature>
<feature type="transmembrane region" description="Helical" evidence="6">
    <location>
        <begin position="321"/>
        <end position="342"/>
    </location>
</feature>
<feature type="transmembrane region" description="Helical" evidence="6">
    <location>
        <begin position="138"/>
        <end position="160"/>
    </location>
</feature>
<dbReference type="GO" id="GO:0022857">
    <property type="term" value="F:transmembrane transporter activity"/>
    <property type="evidence" value="ECO:0007669"/>
    <property type="project" value="InterPro"/>
</dbReference>
<organism evidence="8 9">
    <name type="scientific">Propionispira arboris</name>
    <dbReference type="NCBI Taxonomy" id="84035"/>
    <lineage>
        <taxon>Bacteria</taxon>
        <taxon>Bacillati</taxon>
        <taxon>Bacillota</taxon>
        <taxon>Negativicutes</taxon>
        <taxon>Selenomonadales</taxon>
        <taxon>Selenomonadaceae</taxon>
        <taxon>Propionispira</taxon>
    </lineage>
</organism>
<keyword evidence="9" id="KW-1185">Reference proteome</keyword>
<proteinExistence type="predicted"/>
<reference evidence="8 9" key="1">
    <citation type="submission" date="2016-10" db="EMBL/GenBank/DDBJ databases">
        <authorList>
            <person name="de Groot N.N."/>
        </authorList>
    </citation>
    <scope>NUCLEOTIDE SEQUENCE [LARGE SCALE GENOMIC DNA]</scope>
    <source>
        <strain evidence="8 9">DSM 2179</strain>
    </source>
</reference>
<dbReference type="InterPro" id="IPR011701">
    <property type="entry name" value="MFS"/>
</dbReference>
<dbReference type="RefSeq" id="WP_091830405.1">
    <property type="nucleotide sequence ID" value="NZ_FNZK01000005.1"/>
</dbReference>
<dbReference type="InterPro" id="IPR020846">
    <property type="entry name" value="MFS_dom"/>
</dbReference>
<accession>A0A1H6XYS4</accession>
<evidence type="ECO:0000313" key="9">
    <source>
        <dbReference type="Proteomes" id="UP000199662"/>
    </source>
</evidence>
<keyword evidence="5 6" id="KW-0472">Membrane</keyword>
<dbReference type="Gene3D" id="1.20.1720.10">
    <property type="entry name" value="Multidrug resistance protein D"/>
    <property type="match status" value="1"/>
</dbReference>
<keyword evidence="4 6" id="KW-1133">Transmembrane helix</keyword>
<dbReference type="PANTHER" id="PTHR42718">
    <property type="entry name" value="MAJOR FACILITATOR SUPERFAMILY MULTIDRUG TRANSPORTER MFSC"/>
    <property type="match status" value="1"/>
</dbReference>